<proteinExistence type="inferred from homology"/>
<dbReference type="EMBL" id="MK504446">
    <property type="protein sequence ID" value="QBJ03955.1"/>
    <property type="molecule type" value="Genomic_DNA"/>
</dbReference>
<comment type="similarity">
    <text evidence="4 5">Belongs to the class I-like SAM-binding methyltransferase superfamily. C5-methyltransferase family.</text>
</comment>
<dbReference type="InterPro" id="IPR029063">
    <property type="entry name" value="SAM-dependent_MTases_sf"/>
</dbReference>
<organism evidence="7 8">
    <name type="scientific">Lactobacillus phage SAC12B</name>
    <dbReference type="NCBI Taxonomy" id="2510941"/>
    <lineage>
        <taxon>Viruses</taxon>
        <taxon>Duplodnaviria</taxon>
        <taxon>Heunggongvirae</taxon>
        <taxon>Uroviricota</taxon>
        <taxon>Caudoviricetes</taxon>
        <taxon>Herelleviridae</taxon>
        <taxon>Tybeckvirus</taxon>
        <taxon>Tybeckvirus SAC12B</taxon>
    </lineage>
</organism>
<dbReference type="Pfam" id="PF00145">
    <property type="entry name" value="DNA_methylase"/>
    <property type="match status" value="1"/>
</dbReference>
<evidence type="ECO:0000256" key="3">
    <source>
        <dbReference type="ARBA" id="ARBA00022691"/>
    </source>
</evidence>
<dbReference type="PROSITE" id="PS51679">
    <property type="entry name" value="SAM_MT_C5"/>
    <property type="match status" value="1"/>
</dbReference>
<evidence type="ECO:0000256" key="2">
    <source>
        <dbReference type="ARBA" id="ARBA00022679"/>
    </source>
</evidence>
<dbReference type="PANTHER" id="PTHR46098">
    <property type="entry name" value="TRNA (CYTOSINE(38)-C(5))-METHYLTRANSFERASE"/>
    <property type="match status" value="1"/>
</dbReference>
<dbReference type="PRINTS" id="PR00105">
    <property type="entry name" value="C5METTRFRASE"/>
</dbReference>
<reference evidence="7" key="1">
    <citation type="submission" date="2019-02" db="EMBL/GenBank/DDBJ databases">
        <title>Isolation of virulent Lactobacillus brevis phages.</title>
        <authorList>
            <person name="Feyereisen M."/>
            <person name="Mahony J."/>
            <person name="O'Sullivan T."/>
            <person name="van Sinderen D."/>
        </authorList>
    </citation>
    <scope>NUCLEOTIDE SEQUENCE [LARGE SCALE GENOMIC DNA]</scope>
</reference>
<evidence type="ECO:0000256" key="1">
    <source>
        <dbReference type="ARBA" id="ARBA00022603"/>
    </source>
</evidence>
<keyword evidence="2 4" id="KW-0808">Transferase</keyword>
<dbReference type="NCBIfam" id="TIGR00675">
    <property type="entry name" value="dcm"/>
    <property type="match status" value="1"/>
</dbReference>
<feature type="region of interest" description="Disordered" evidence="6">
    <location>
        <begin position="204"/>
        <end position="227"/>
    </location>
</feature>
<evidence type="ECO:0000313" key="7">
    <source>
        <dbReference type="EMBL" id="QBJ03955.1"/>
    </source>
</evidence>
<gene>
    <name evidence="7" type="ORF">SAC12B_0166</name>
</gene>
<keyword evidence="1 4" id="KW-0489">Methyltransferase</keyword>
<dbReference type="CDD" id="cd00315">
    <property type="entry name" value="Cyt_C5_DNA_methylase"/>
    <property type="match status" value="1"/>
</dbReference>
<dbReference type="PROSITE" id="PS00095">
    <property type="entry name" value="C5_MTASE_2"/>
    <property type="match status" value="1"/>
</dbReference>
<evidence type="ECO:0000256" key="6">
    <source>
        <dbReference type="SAM" id="MobiDB-lite"/>
    </source>
</evidence>
<evidence type="ECO:0000256" key="4">
    <source>
        <dbReference type="PROSITE-ProRule" id="PRU01016"/>
    </source>
</evidence>
<keyword evidence="3 4" id="KW-0949">S-adenosyl-L-methionine</keyword>
<dbReference type="GO" id="GO:0008168">
    <property type="term" value="F:methyltransferase activity"/>
    <property type="evidence" value="ECO:0007669"/>
    <property type="project" value="UniProtKB-KW"/>
</dbReference>
<evidence type="ECO:0000313" key="8">
    <source>
        <dbReference type="Proteomes" id="UP000306187"/>
    </source>
</evidence>
<feature type="active site" evidence="4">
    <location>
        <position position="73"/>
    </location>
</feature>
<evidence type="ECO:0000256" key="5">
    <source>
        <dbReference type="RuleBase" id="RU000416"/>
    </source>
</evidence>
<name>A0A4Y5FFW7_9CAUD</name>
<keyword evidence="8" id="KW-1185">Reference proteome</keyword>
<sequence>MKFIDLFAGVGGIRLGMEQAGHECVGWVEWDKFARKSYQAIHKPDGEFTEKDINDVKAELLPKADCWCFGFPCQDISVAGKQGGFTNGKRSSLFFKVTGLIRELKEENKPSYLFIENVKNLLSINKGWDFAKLLIEMDEIGYDVEWDVLDSAEVVPQHRERIFIVGHLRGRSTRKVFPIFKSNGEASERSDATNTLTTRYGEAQGSGSYVAESEPSKVRRIGNSSSSNPFGRNTQIGWVYDPSGISPTLSTMQGGGQEQKVLTKAKTEFGRMGQQAIETVNSNNVTPGDTINPYYMRVDKSKVSPTLTTRPEGMKTAILPVTKDLRIRKLTPHECWRLQGFPDWAFDRAKQAGLSDSQLYKQAGNSVTVPVITAIADRMALN</sequence>
<dbReference type="InterPro" id="IPR001525">
    <property type="entry name" value="C5_MeTfrase"/>
</dbReference>
<dbReference type="Gene3D" id="3.40.50.150">
    <property type="entry name" value="Vaccinia Virus protein VP39"/>
    <property type="match status" value="1"/>
</dbReference>
<protein>
    <submittedName>
        <fullName evidence="7">Methyltransferase</fullName>
    </submittedName>
</protein>
<dbReference type="SUPFAM" id="SSF53335">
    <property type="entry name" value="S-adenosyl-L-methionine-dependent methyltransferases"/>
    <property type="match status" value="1"/>
</dbReference>
<dbReference type="PANTHER" id="PTHR46098:SF1">
    <property type="entry name" value="TRNA (CYTOSINE(38)-C(5))-METHYLTRANSFERASE"/>
    <property type="match status" value="1"/>
</dbReference>
<dbReference type="Proteomes" id="UP000306187">
    <property type="component" value="Segment"/>
</dbReference>
<dbReference type="InterPro" id="IPR050750">
    <property type="entry name" value="C5-MTase"/>
</dbReference>
<dbReference type="InterPro" id="IPR031303">
    <property type="entry name" value="C5_meth_CS"/>
</dbReference>
<dbReference type="GO" id="GO:0032259">
    <property type="term" value="P:methylation"/>
    <property type="evidence" value="ECO:0007669"/>
    <property type="project" value="UniProtKB-KW"/>
</dbReference>
<accession>A0A4Y5FFW7</accession>
<dbReference type="Gene3D" id="3.90.120.10">
    <property type="entry name" value="DNA Methylase, subunit A, domain 2"/>
    <property type="match status" value="1"/>
</dbReference>